<dbReference type="SUPFAM" id="SSF49401">
    <property type="entry name" value="Bacterial adhesins"/>
    <property type="match status" value="1"/>
</dbReference>
<dbReference type="InterPro" id="IPR011228">
    <property type="entry name" value="UCP029766"/>
</dbReference>
<dbReference type="GO" id="GO:0007155">
    <property type="term" value="P:cell adhesion"/>
    <property type="evidence" value="ECO:0007669"/>
    <property type="project" value="InterPro"/>
</dbReference>
<sequence length="475" mass="49007">MIRRLQIFTIRFGEGNLIPSLAALLFIVGIAGPMLALAQSTSKGCWAITGTTTNPNSYLYTDPGTVARSWIGAADTAGQGAYPMTISVNIPALVPDGTLLGSGVSSINNLGGSGVGSYSPEQVLFRCSPDADGTLYEYYATNGDAAYAGATDVSAQSGIPGTYLSYYTGVASRITNIATGDYLSRAWKARPLTGLDRDTQGWILVKAKNFSQYKLEMFQCTVCQSGGTNGTGSWAQSQPQGYVAFVGGATGTVIKGNLAVGADSASNYSGWYSTWPGAINAYQTVTVRRAATCAVTNATPLVRFPIISVRELNQGNTRQLPVTIQMQCQSSTPSGLSAFISGTAANQTALGVLVQPANAQSAVAAGLKTAGSGVTYLLSDGYGTDLSVATGVGVALSRPNGTPLNLLTNQYVTTGGTIDGWDSVLNDATANGPASGGVTSYTRSFNATLKAFAPGVTPVTAGRFNATAQVIVRVQ</sequence>
<keyword evidence="3" id="KW-1185">Reference proteome</keyword>
<dbReference type="STRING" id="266264.Rmet_1664"/>
<dbReference type="PIRSF" id="PIRSF029766">
    <property type="entry name" value="UCP029766"/>
    <property type="match status" value="1"/>
</dbReference>
<dbReference type="GO" id="GO:0009289">
    <property type="term" value="C:pilus"/>
    <property type="evidence" value="ECO:0007669"/>
    <property type="project" value="InterPro"/>
</dbReference>
<dbReference type="Proteomes" id="UP000002429">
    <property type="component" value="Chromosome"/>
</dbReference>
<dbReference type="HOGENOM" id="CLU_045639_0_0_4"/>
<dbReference type="InterPro" id="IPR000259">
    <property type="entry name" value="Adhesion_dom_fimbrial"/>
</dbReference>
<dbReference type="EMBL" id="CP000352">
    <property type="protein sequence ID" value="ABF08545.1"/>
    <property type="molecule type" value="Genomic_DNA"/>
</dbReference>
<organism evidence="2 3">
    <name type="scientific">Cupriavidus metallidurans (strain ATCC 43123 / DSM 2839 / NBRC 102507 / CH34)</name>
    <name type="common">Ralstonia metallidurans</name>
    <dbReference type="NCBI Taxonomy" id="266264"/>
    <lineage>
        <taxon>Bacteria</taxon>
        <taxon>Pseudomonadati</taxon>
        <taxon>Pseudomonadota</taxon>
        <taxon>Betaproteobacteria</taxon>
        <taxon>Burkholderiales</taxon>
        <taxon>Burkholderiaceae</taxon>
        <taxon>Cupriavidus</taxon>
    </lineage>
</organism>
<gene>
    <name evidence="2" type="ordered locus">Rmet_1664</name>
</gene>
<name>Q1LMT1_CUPMC</name>
<protein>
    <submittedName>
        <fullName evidence="2">Fimbrial subunit</fullName>
    </submittedName>
</protein>
<evidence type="ECO:0000259" key="1">
    <source>
        <dbReference type="Pfam" id="PF00419"/>
    </source>
</evidence>
<dbReference type="AlphaFoldDB" id="Q1LMT1"/>
<dbReference type="KEGG" id="rme:Rmet_1664"/>
<dbReference type="eggNOG" id="COG3539">
    <property type="taxonomic scope" value="Bacteria"/>
</dbReference>
<dbReference type="Pfam" id="PF00419">
    <property type="entry name" value="Fimbrial"/>
    <property type="match status" value="1"/>
</dbReference>
<accession>Q1LMT1</accession>
<proteinExistence type="predicted"/>
<evidence type="ECO:0000313" key="3">
    <source>
        <dbReference type="Proteomes" id="UP000002429"/>
    </source>
</evidence>
<reference evidence="3" key="1">
    <citation type="journal article" date="2010" name="PLoS ONE">
        <title>The complete genome sequence of Cupriavidus metallidurans strain CH34, a master survivalist in harsh and anthropogenic environments.</title>
        <authorList>
            <person name="Janssen P.J."/>
            <person name="Van Houdt R."/>
            <person name="Moors H."/>
            <person name="Monsieurs P."/>
            <person name="Morin N."/>
            <person name="Michaux A."/>
            <person name="Benotmane M.A."/>
            <person name="Leys N."/>
            <person name="Vallaeys T."/>
            <person name="Lapidus A."/>
            <person name="Monchy S."/>
            <person name="Medigue C."/>
            <person name="Taghavi S."/>
            <person name="McCorkle S."/>
            <person name="Dunn J."/>
            <person name="van der Lelie D."/>
            <person name="Mergeay M."/>
        </authorList>
    </citation>
    <scope>NUCLEOTIDE SEQUENCE [LARGE SCALE GENOMIC DNA]</scope>
    <source>
        <strain evidence="3">ATCC 43123 / DSM 2839 / NBRC 102507 / CH34</strain>
    </source>
</reference>
<dbReference type="RefSeq" id="WP_011516393.1">
    <property type="nucleotide sequence ID" value="NC_007973.1"/>
</dbReference>
<evidence type="ECO:0000313" key="2">
    <source>
        <dbReference type="EMBL" id="ABF08545.1"/>
    </source>
</evidence>
<feature type="domain" description="Fimbrial-type adhesion" evidence="1">
    <location>
        <begin position="284"/>
        <end position="475"/>
    </location>
</feature>
<dbReference type="Gene3D" id="2.60.40.1090">
    <property type="entry name" value="Fimbrial-type adhesion domain"/>
    <property type="match status" value="1"/>
</dbReference>
<dbReference type="InterPro" id="IPR036937">
    <property type="entry name" value="Adhesion_dom_fimbrial_sf"/>
</dbReference>
<dbReference type="InterPro" id="IPR008966">
    <property type="entry name" value="Adhesion_dom_sf"/>
</dbReference>